<proteinExistence type="predicted"/>
<evidence type="ECO:0000313" key="2">
    <source>
        <dbReference type="Proteomes" id="UP000013638"/>
    </source>
</evidence>
<dbReference type="AlphaFoldDB" id="R3KSG6"/>
<reference evidence="1 2" key="1">
    <citation type="submission" date="2013-02" db="EMBL/GenBank/DDBJ databases">
        <title>The Genome Sequence of Enterococcus faecalis ATCC_6055.</title>
        <authorList>
            <consortium name="The Broad Institute Genome Sequencing Platform"/>
            <consortium name="The Broad Institute Genome Sequencing Center for Infectious Disease"/>
            <person name="Earl A.M."/>
            <person name="Gilmore M.S."/>
            <person name="Lebreton F."/>
            <person name="Walker B."/>
            <person name="Young S.K."/>
            <person name="Zeng Q."/>
            <person name="Gargeya S."/>
            <person name="Fitzgerald M."/>
            <person name="Haas B."/>
            <person name="Abouelleil A."/>
            <person name="Alvarado L."/>
            <person name="Arachchi H.M."/>
            <person name="Berlin A.M."/>
            <person name="Chapman S.B."/>
            <person name="Dewar J."/>
            <person name="Goldberg J."/>
            <person name="Griggs A."/>
            <person name="Gujja S."/>
            <person name="Hansen M."/>
            <person name="Howarth C."/>
            <person name="Imamovic A."/>
            <person name="Larimer J."/>
            <person name="McCowan C."/>
            <person name="Murphy C."/>
            <person name="Neiman D."/>
            <person name="Pearson M."/>
            <person name="Priest M."/>
            <person name="Roberts A."/>
            <person name="Saif S."/>
            <person name="Shea T."/>
            <person name="Sisk P."/>
            <person name="Sykes S."/>
            <person name="Wortman J."/>
            <person name="Nusbaum C."/>
            <person name="Birren B."/>
        </authorList>
    </citation>
    <scope>NUCLEOTIDE SEQUENCE [LARGE SCALE GENOMIC DNA]</scope>
    <source>
        <strain evidence="1 2">ATCC 6055</strain>
    </source>
</reference>
<dbReference type="EMBL" id="ASDZ01000003">
    <property type="protein sequence ID" value="EOK16336.1"/>
    <property type="molecule type" value="Genomic_DNA"/>
</dbReference>
<dbReference type="PATRIC" id="fig|1169311.3.peg.240"/>
<evidence type="ECO:0000313" key="1">
    <source>
        <dbReference type="EMBL" id="EOK16336.1"/>
    </source>
</evidence>
<gene>
    <name evidence="1" type="ORF">WOU_00238</name>
</gene>
<dbReference type="RefSeq" id="WP_002369034.1">
    <property type="nucleotide sequence ID" value="NZ_KB944840.1"/>
</dbReference>
<comment type="caution">
    <text evidence="1">The sequence shown here is derived from an EMBL/GenBank/DDBJ whole genome shotgun (WGS) entry which is preliminary data.</text>
</comment>
<accession>R3KSG6</accession>
<protein>
    <submittedName>
        <fullName evidence="1">Uncharacterized protein</fullName>
    </submittedName>
</protein>
<dbReference type="Proteomes" id="UP000013638">
    <property type="component" value="Unassembled WGS sequence"/>
</dbReference>
<organism evidence="1 2">
    <name type="scientific">Enterococcus faecalis ATCC 6055</name>
    <dbReference type="NCBI Taxonomy" id="1169311"/>
    <lineage>
        <taxon>Bacteria</taxon>
        <taxon>Bacillati</taxon>
        <taxon>Bacillota</taxon>
        <taxon>Bacilli</taxon>
        <taxon>Lactobacillales</taxon>
        <taxon>Enterococcaceae</taxon>
        <taxon>Enterococcus</taxon>
    </lineage>
</organism>
<name>R3KSG6_ENTFL</name>
<dbReference type="HOGENOM" id="CLU_180652_0_0_9"/>
<sequence length="98" mass="11188">MDIEEKRALGNFLSTIISEESANQLVNLEGQKLKDVYYTLQEQMEYEGIAPEEPTVKSVINEIRELLEITPSADFGIEDYQDLIYQKVDMLSSILGIE</sequence>